<accession>A0A9D5APP8</accession>
<comment type="caution">
    <text evidence="2">The sequence shown here is derived from an EMBL/GenBank/DDBJ whole genome shotgun (WGS) entry which is preliminary data.</text>
</comment>
<name>A0A9D5APP8_PEA</name>
<evidence type="ECO:0000313" key="2">
    <source>
        <dbReference type="EMBL" id="KAI5413705.1"/>
    </source>
</evidence>
<proteinExistence type="predicted"/>
<feature type="region of interest" description="Disordered" evidence="1">
    <location>
        <begin position="84"/>
        <end position="115"/>
    </location>
</feature>
<dbReference type="AlphaFoldDB" id="A0A9D5APP8"/>
<dbReference type="EMBL" id="JAMSHJ010000005">
    <property type="protein sequence ID" value="KAI5413705.1"/>
    <property type="molecule type" value="Genomic_DNA"/>
</dbReference>
<feature type="region of interest" description="Disordered" evidence="1">
    <location>
        <begin position="44"/>
        <end position="64"/>
    </location>
</feature>
<reference evidence="2 3" key="1">
    <citation type="journal article" date="2022" name="Nat. Genet.">
        <title>Improved pea reference genome and pan-genome highlight genomic features and evolutionary characteristics.</title>
        <authorList>
            <person name="Yang T."/>
            <person name="Liu R."/>
            <person name="Luo Y."/>
            <person name="Hu S."/>
            <person name="Wang D."/>
            <person name="Wang C."/>
            <person name="Pandey M.K."/>
            <person name="Ge S."/>
            <person name="Xu Q."/>
            <person name="Li N."/>
            <person name="Li G."/>
            <person name="Huang Y."/>
            <person name="Saxena R.K."/>
            <person name="Ji Y."/>
            <person name="Li M."/>
            <person name="Yan X."/>
            <person name="He Y."/>
            <person name="Liu Y."/>
            <person name="Wang X."/>
            <person name="Xiang C."/>
            <person name="Varshney R.K."/>
            <person name="Ding H."/>
            <person name="Gao S."/>
            <person name="Zong X."/>
        </authorList>
    </citation>
    <scope>NUCLEOTIDE SEQUENCE [LARGE SCALE GENOMIC DNA]</scope>
    <source>
        <strain evidence="2 3">cv. Zhongwan 6</strain>
    </source>
</reference>
<protein>
    <submittedName>
        <fullName evidence="2">Uncharacterized protein</fullName>
    </submittedName>
</protein>
<sequence length="115" mass="12869">MYASVRNLATLQMNDQDLLEYLTRAQSTIDDLKLMLDETKTTFSADEYQEESVESSPLSSSPPVLIGEFPPMLNRYGITYERRLKPDDSAPIPSASTSPLAPSPDLRITIRKGYP</sequence>
<feature type="compositionally biased region" description="Low complexity" evidence="1">
    <location>
        <begin position="54"/>
        <end position="64"/>
    </location>
</feature>
<organism evidence="2 3">
    <name type="scientific">Pisum sativum</name>
    <name type="common">Garden pea</name>
    <name type="synonym">Lathyrus oleraceus</name>
    <dbReference type="NCBI Taxonomy" id="3888"/>
    <lineage>
        <taxon>Eukaryota</taxon>
        <taxon>Viridiplantae</taxon>
        <taxon>Streptophyta</taxon>
        <taxon>Embryophyta</taxon>
        <taxon>Tracheophyta</taxon>
        <taxon>Spermatophyta</taxon>
        <taxon>Magnoliopsida</taxon>
        <taxon>eudicotyledons</taxon>
        <taxon>Gunneridae</taxon>
        <taxon>Pentapetalae</taxon>
        <taxon>rosids</taxon>
        <taxon>fabids</taxon>
        <taxon>Fabales</taxon>
        <taxon>Fabaceae</taxon>
        <taxon>Papilionoideae</taxon>
        <taxon>50 kb inversion clade</taxon>
        <taxon>NPAAA clade</taxon>
        <taxon>Hologalegina</taxon>
        <taxon>IRL clade</taxon>
        <taxon>Fabeae</taxon>
        <taxon>Lathyrus</taxon>
    </lineage>
</organism>
<feature type="compositionally biased region" description="Low complexity" evidence="1">
    <location>
        <begin position="89"/>
        <end position="105"/>
    </location>
</feature>
<dbReference type="Proteomes" id="UP001058974">
    <property type="component" value="Chromosome 5"/>
</dbReference>
<evidence type="ECO:0000256" key="1">
    <source>
        <dbReference type="SAM" id="MobiDB-lite"/>
    </source>
</evidence>
<gene>
    <name evidence="2" type="ORF">KIW84_058028</name>
</gene>
<keyword evidence="3" id="KW-1185">Reference proteome</keyword>
<dbReference type="Gramene" id="Psat05G0802800-T1">
    <property type="protein sequence ID" value="KAI5413705.1"/>
    <property type="gene ID" value="KIW84_058028"/>
</dbReference>
<evidence type="ECO:0000313" key="3">
    <source>
        <dbReference type="Proteomes" id="UP001058974"/>
    </source>
</evidence>